<sequence length="98" mass="11625">MITHTIQPVQFDDISMSRLYGKIKSYSIENNIWGNKIFGISQNQETNYYIFVLRVEYCIKCNQQYASIYYKGCSTQYSKNATIDNIIQMVILKKWMKN</sequence>
<dbReference type="Proteomes" id="UP000232688">
    <property type="component" value="Unassembled WGS sequence"/>
</dbReference>
<dbReference type="EMBL" id="LLXH01000630">
    <property type="protein sequence ID" value="PKC64514.1"/>
    <property type="molecule type" value="Genomic_DNA"/>
</dbReference>
<evidence type="ECO:0000313" key="1">
    <source>
        <dbReference type="EMBL" id="PKC64514.1"/>
    </source>
</evidence>
<reference evidence="1 2" key="1">
    <citation type="submission" date="2017-10" db="EMBL/GenBank/DDBJ databases">
        <title>Extensive intraspecific genome diversity in a model arbuscular mycorrhizal fungus.</title>
        <authorList>
            <person name="Chen E.C.H."/>
            <person name="Morin E."/>
            <person name="Baudet D."/>
            <person name="Noel J."/>
            <person name="Ndikumana S."/>
            <person name="Charron P."/>
            <person name="St-Onge C."/>
            <person name="Giorgi J."/>
            <person name="Grigoriev I.V."/>
            <person name="Roux C."/>
            <person name="Martin F.M."/>
            <person name="Corradi N."/>
        </authorList>
    </citation>
    <scope>NUCLEOTIDE SEQUENCE [LARGE SCALE GENOMIC DNA]</scope>
    <source>
        <strain evidence="1 2">A1</strain>
    </source>
</reference>
<dbReference type="VEuPathDB" id="FungiDB:RhiirA1_462320"/>
<accession>A0A2I1EHR4</accession>
<dbReference type="AlphaFoldDB" id="A0A2I1EHR4"/>
<evidence type="ECO:0000313" key="2">
    <source>
        <dbReference type="Proteomes" id="UP000232688"/>
    </source>
</evidence>
<proteinExistence type="predicted"/>
<comment type="caution">
    <text evidence="1">The sequence shown here is derived from an EMBL/GenBank/DDBJ whole genome shotgun (WGS) entry which is preliminary data.</text>
</comment>
<reference evidence="1 2" key="2">
    <citation type="submission" date="2017-10" db="EMBL/GenBank/DDBJ databases">
        <title>Genome analyses suggest a sexual origin of heterokaryosis in a supposedly ancient asexual fungus.</title>
        <authorList>
            <person name="Corradi N."/>
            <person name="Sedzielewska K."/>
            <person name="Noel J."/>
            <person name="Charron P."/>
            <person name="Farinelli L."/>
            <person name="Marton T."/>
            <person name="Kruger M."/>
            <person name="Pelin A."/>
            <person name="Brachmann A."/>
            <person name="Corradi N."/>
        </authorList>
    </citation>
    <scope>NUCLEOTIDE SEQUENCE [LARGE SCALE GENOMIC DNA]</scope>
    <source>
        <strain evidence="1 2">A1</strain>
    </source>
</reference>
<protein>
    <submittedName>
        <fullName evidence="1">Uncharacterized protein</fullName>
    </submittedName>
</protein>
<organism evidence="1 2">
    <name type="scientific">Rhizophagus irregularis</name>
    <dbReference type="NCBI Taxonomy" id="588596"/>
    <lineage>
        <taxon>Eukaryota</taxon>
        <taxon>Fungi</taxon>
        <taxon>Fungi incertae sedis</taxon>
        <taxon>Mucoromycota</taxon>
        <taxon>Glomeromycotina</taxon>
        <taxon>Glomeromycetes</taxon>
        <taxon>Glomerales</taxon>
        <taxon>Glomeraceae</taxon>
        <taxon>Rhizophagus</taxon>
    </lineage>
</organism>
<name>A0A2I1EHR4_9GLOM</name>
<gene>
    <name evidence="1" type="ORF">RhiirA1_462320</name>
</gene>